<reference evidence="2" key="1">
    <citation type="submission" date="2023-02" db="EMBL/GenBank/DDBJ databases">
        <title>Nocardiopsis ansamitocini NBRC 112285.</title>
        <authorList>
            <person name="Ichikawa N."/>
            <person name="Sato H."/>
            <person name="Tonouchi N."/>
        </authorList>
    </citation>
    <scope>NUCLEOTIDE SEQUENCE</scope>
    <source>
        <strain evidence="2">NBRC 112285</strain>
    </source>
</reference>
<dbReference type="PANTHER" id="PTHR13061">
    <property type="entry name" value="DYNACTIN SUBUNIT P25"/>
    <property type="match status" value="1"/>
</dbReference>
<sequence length="200" mass="20819">MNVQGAVVLAFEDRVPRIDPGAWVAHGATVIGDVRLAARASVWYGTVVRGDDAPITIGANSNVQDGSVLHADPGYPLHIAENVTVGHRAVLHGCVVERDCLIGMGAVLLNGCRVGAGSLVAAGALLREGTVVPPGSLVAGMPATVRRPVGDAESALITESWHEYVDKADRHRRVVPVDPRARGPVPRSAAPDGGEGREEL</sequence>
<dbReference type="PANTHER" id="PTHR13061:SF29">
    <property type="entry name" value="GAMMA CARBONIC ANHYDRASE-LIKE 1, MITOCHONDRIAL-RELATED"/>
    <property type="match status" value="1"/>
</dbReference>
<feature type="region of interest" description="Disordered" evidence="1">
    <location>
        <begin position="175"/>
        <end position="200"/>
    </location>
</feature>
<accession>A0A9W6UKI4</accession>
<evidence type="ECO:0000256" key="1">
    <source>
        <dbReference type="SAM" id="MobiDB-lite"/>
    </source>
</evidence>
<dbReference type="RefSeq" id="WP_285761313.1">
    <property type="nucleotide sequence ID" value="NZ_BSQG01000009.1"/>
</dbReference>
<dbReference type="InterPro" id="IPR050484">
    <property type="entry name" value="Transf_Hexapept/Carb_Anhydrase"/>
</dbReference>
<keyword evidence="3" id="KW-1185">Reference proteome</keyword>
<dbReference type="Proteomes" id="UP001165092">
    <property type="component" value="Unassembled WGS sequence"/>
</dbReference>
<organism evidence="2 3">
    <name type="scientific">Nocardiopsis ansamitocini</name>
    <dbReference type="NCBI Taxonomy" id="1670832"/>
    <lineage>
        <taxon>Bacteria</taxon>
        <taxon>Bacillati</taxon>
        <taxon>Actinomycetota</taxon>
        <taxon>Actinomycetes</taxon>
        <taxon>Streptosporangiales</taxon>
        <taxon>Nocardiopsidaceae</taxon>
        <taxon>Nocardiopsis</taxon>
    </lineage>
</organism>
<evidence type="ECO:0008006" key="4">
    <source>
        <dbReference type="Google" id="ProtNLM"/>
    </source>
</evidence>
<dbReference type="SUPFAM" id="SSF51161">
    <property type="entry name" value="Trimeric LpxA-like enzymes"/>
    <property type="match status" value="1"/>
</dbReference>
<proteinExistence type="predicted"/>
<dbReference type="Gene3D" id="2.160.10.10">
    <property type="entry name" value="Hexapeptide repeat proteins"/>
    <property type="match status" value="1"/>
</dbReference>
<dbReference type="Pfam" id="PF00132">
    <property type="entry name" value="Hexapep"/>
    <property type="match status" value="1"/>
</dbReference>
<dbReference type="InterPro" id="IPR011004">
    <property type="entry name" value="Trimer_LpxA-like_sf"/>
</dbReference>
<evidence type="ECO:0000313" key="3">
    <source>
        <dbReference type="Proteomes" id="UP001165092"/>
    </source>
</evidence>
<protein>
    <recommendedName>
        <fullName evidence="4">Gamma carbonic anhydrase family protein</fullName>
    </recommendedName>
</protein>
<dbReference type="CDD" id="cd04645">
    <property type="entry name" value="LbH_gamma_CA_like"/>
    <property type="match status" value="1"/>
</dbReference>
<dbReference type="InterPro" id="IPR047324">
    <property type="entry name" value="LbH_gamma_CA-like"/>
</dbReference>
<name>A0A9W6UKI4_9ACTN</name>
<dbReference type="InterPro" id="IPR001451">
    <property type="entry name" value="Hexapep"/>
</dbReference>
<dbReference type="AlphaFoldDB" id="A0A9W6UKI4"/>
<gene>
    <name evidence="2" type="ORF">Nans01_41230</name>
</gene>
<comment type="caution">
    <text evidence="2">The sequence shown here is derived from an EMBL/GenBank/DDBJ whole genome shotgun (WGS) entry which is preliminary data.</text>
</comment>
<dbReference type="EMBL" id="BSQG01000009">
    <property type="protein sequence ID" value="GLU49772.1"/>
    <property type="molecule type" value="Genomic_DNA"/>
</dbReference>
<feature type="compositionally biased region" description="Low complexity" evidence="1">
    <location>
        <begin position="176"/>
        <end position="187"/>
    </location>
</feature>
<evidence type="ECO:0000313" key="2">
    <source>
        <dbReference type="EMBL" id="GLU49772.1"/>
    </source>
</evidence>